<feature type="domain" description="PPC" evidence="1">
    <location>
        <begin position="39"/>
        <end position="174"/>
    </location>
</feature>
<dbReference type="PROSITE" id="PS51742">
    <property type="entry name" value="PPC"/>
    <property type="match status" value="1"/>
</dbReference>
<dbReference type="PROSITE" id="PS51257">
    <property type="entry name" value="PROKAR_LIPOPROTEIN"/>
    <property type="match status" value="1"/>
</dbReference>
<proteinExistence type="predicted"/>
<reference evidence="2 3" key="1">
    <citation type="submission" date="2015-07" db="EMBL/GenBank/DDBJ databases">
        <title>Genome analysis of myxobacterium Chondromyces crocatus Cm c5 reveals a high potential for natural compound synthesis and the genetic basis for the loss of fruiting body formation.</title>
        <authorList>
            <person name="Zaburannyi N."/>
            <person name="Bunk B."/>
            <person name="Maier J."/>
            <person name="Overmann J."/>
            <person name="Mueller R."/>
        </authorList>
    </citation>
    <scope>NUCLEOTIDE SEQUENCE [LARGE SCALE GENOMIC DNA]</scope>
    <source>
        <strain evidence="2 3">Cm c5</strain>
    </source>
</reference>
<dbReference type="CDD" id="cd11378">
    <property type="entry name" value="DUF296"/>
    <property type="match status" value="1"/>
</dbReference>
<keyword evidence="3" id="KW-1185">Reference proteome</keyword>
<evidence type="ECO:0000313" key="3">
    <source>
        <dbReference type="Proteomes" id="UP000067626"/>
    </source>
</evidence>
<dbReference type="KEGG" id="ccro:CMC5_051290"/>
<dbReference type="OrthoDB" id="552202at2"/>
<accession>A0A0K1EJV8</accession>
<dbReference type="AlphaFoldDB" id="A0A0K1EJV8"/>
<dbReference type="Gene3D" id="3.30.1330.80">
    <property type="entry name" value="Hypothetical protein, similar to alpha- acetolactate decarboxylase, domain 2"/>
    <property type="match status" value="1"/>
</dbReference>
<evidence type="ECO:0000259" key="1">
    <source>
        <dbReference type="PROSITE" id="PS51742"/>
    </source>
</evidence>
<dbReference type="Proteomes" id="UP000067626">
    <property type="component" value="Chromosome"/>
</dbReference>
<gene>
    <name evidence="2" type="ORF">CMC5_051290</name>
</gene>
<dbReference type="SUPFAM" id="SSF117856">
    <property type="entry name" value="AF0104/ALDC/Ptd012-like"/>
    <property type="match status" value="1"/>
</dbReference>
<name>A0A0K1EJV8_CHOCO</name>
<dbReference type="STRING" id="52.CMC5_051290"/>
<dbReference type="Pfam" id="PF03479">
    <property type="entry name" value="PCC"/>
    <property type="match status" value="1"/>
</dbReference>
<dbReference type="PATRIC" id="fig|52.7.peg.5675"/>
<dbReference type="EMBL" id="CP012159">
    <property type="protein sequence ID" value="AKT40972.1"/>
    <property type="molecule type" value="Genomic_DNA"/>
</dbReference>
<organism evidence="2 3">
    <name type="scientific">Chondromyces crocatus</name>
    <dbReference type="NCBI Taxonomy" id="52"/>
    <lineage>
        <taxon>Bacteria</taxon>
        <taxon>Pseudomonadati</taxon>
        <taxon>Myxococcota</taxon>
        <taxon>Polyangia</taxon>
        <taxon>Polyangiales</taxon>
        <taxon>Polyangiaceae</taxon>
        <taxon>Chondromyces</taxon>
    </lineage>
</organism>
<evidence type="ECO:0000313" key="2">
    <source>
        <dbReference type="EMBL" id="AKT40972.1"/>
    </source>
</evidence>
<dbReference type="InterPro" id="IPR005175">
    <property type="entry name" value="PPC_dom"/>
</dbReference>
<sequence length="175" mass="18970">MTPRPLFIVLTLTLGACSAADVPRRGPVDPSDPLSSKYIRTPTGYLMVLRRGDDVLAHLERLAVLEQIPGASFSGFGFVNATFGFYDFARKTFDPRSFRDTELASMNGSIAWKDGVPVIHAHAVVTDRDFAAHGGHLLGLEVGTGSVEITILLHDQRLGRAVDPAIGANVMHFVR</sequence>
<protein>
    <recommendedName>
        <fullName evidence="1">PPC domain-containing protein</fullName>
    </recommendedName>
</protein>
<dbReference type="RefSeq" id="WP_063796348.1">
    <property type="nucleotide sequence ID" value="NZ_CP012159.1"/>
</dbReference>